<dbReference type="Pfam" id="PF02817">
    <property type="entry name" value="E3_binding"/>
    <property type="match status" value="1"/>
</dbReference>
<comment type="similarity">
    <text evidence="1">Belongs to the 2-oxoacid dehydrogenase family.</text>
</comment>
<evidence type="ECO:0000259" key="3">
    <source>
        <dbReference type="PROSITE" id="PS51826"/>
    </source>
</evidence>
<dbReference type="PANTHER" id="PTHR23151:SF90">
    <property type="entry name" value="DIHYDROLIPOYLLYSINE-RESIDUE ACETYLTRANSFERASE COMPONENT OF PYRUVATE DEHYDROGENASE COMPLEX, MITOCHONDRIAL-RELATED"/>
    <property type="match status" value="1"/>
</dbReference>
<organism evidence="4 5">
    <name type="scientific">Parelaphostrongylus tenuis</name>
    <name type="common">Meningeal worm</name>
    <dbReference type="NCBI Taxonomy" id="148309"/>
    <lineage>
        <taxon>Eukaryota</taxon>
        <taxon>Metazoa</taxon>
        <taxon>Ecdysozoa</taxon>
        <taxon>Nematoda</taxon>
        <taxon>Chromadorea</taxon>
        <taxon>Rhabditida</taxon>
        <taxon>Rhabditina</taxon>
        <taxon>Rhabditomorpha</taxon>
        <taxon>Strongyloidea</taxon>
        <taxon>Metastrongylidae</taxon>
        <taxon>Parelaphostrongylus</taxon>
    </lineage>
</organism>
<evidence type="ECO:0000256" key="1">
    <source>
        <dbReference type="ARBA" id="ARBA00007317"/>
    </source>
</evidence>
<protein>
    <recommendedName>
        <fullName evidence="3">Peripheral subunit-binding (PSBD) domain-containing protein</fullName>
    </recommendedName>
</protein>
<feature type="domain" description="Peripheral subunit-binding (PSBD)" evidence="3">
    <location>
        <begin position="73"/>
        <end position="110"/>
    </location>
</feature>
<evidence type="ECO:0000313" key="4">
    <source>
        <dbReference type="EMBL" id="KAJ1369833.1"/>
    </source>
</evidence>
<gene>
    <name evidence="4" type="ORF">KIN20_031409</name>
</gene>
<evidence type="ECO:0000313" key="5">
    <source>
        <dbReference type="Proteomes" id="UP001196413"/>
    </source>
</evidence>
<dbReference type="AlphaFoldDB" id="A0AAD5WHL0"/>
<feature type="region of interest" description="Disordered" evidence="2">
    <location>
        <begin position="1"/>
        <end position="24"/>
    </location>
</feature>
<dbReference type="GO" id="GO:0006086">
    <property type="term" value="P:pyruvate decarboxylation to acetyl-CoA"/>
    <property type="evidence" value="ECO:0007669"/>
    <property type="project" value="InterPro"/>
</dbReference>
<feature type="region of interest" description="Disordered" evidence="2">
    <location>
        <begin position="118"/>
        <end position="146"/>
    </location>
</feature>
<dbReference type="InterPro" id="IPR001078">
    <property type="entry name" value="2-oxoacid_DH_actylTfrase"/>
</dbReference>
<dbReference type="Proteomes" id="UP001196413">
    <property type="component" value="Unassembled WGS sequence"/>
</dbReference>
<keyword evidence="5" id="KW-1185">Reference proteome</keyword>
<name>A0AAD5WHL0_PARTN</name>
<dbReference type="GO" id="GO:0045254">
    <property type="term" value="C:pyruvate dehydrogenase complex"/>
    <property type="evidence" value="ECO:0007669"/>
    <property type="project" value="InterPro"/>
</dbReference>
<comment type="caution">
    <text evidence="4">The sequence shown here is derived from an EMBL/GenBank/DDBJ whole genome shotgun (WGS) entry which is preliminary data.</text>
</comment>
<sequence length="367" mass="40134">MLENEHPFEKKGPHRKLLQPDRPAYDPRARGVRFEGRDFCGCWSYLVSSMISRNIVLPIRSLTSASHSTSSGLCGPAVRLLMLHYGITENDVKASGPKGNILKGDVDQVIKATGRKPVVVTVGPPPEPPQSARKDPTKPRPSSSAMTEKYIDIPLSNIRATIARRLTQSQEQNCRTRESKVSMNDFIIKAAALALRAVPEVNVQYSAESQQVKYLPMVDISVAVATPTGLITPIITSADILGIQDISARVKELAARARENKLMPHEFEGGSFTISNLGMFGSVEQFTAIINPPQSAILAVGGSRAELDEDLKPCNKFTVTLCFDARAITEASARLFLDHFSASLSDLDFMVAEPLDAELNFDFARLL</sequence>
<dbReference type="InterPro" id="IPR004167">
    <property type="entry name" value="PSBD"/>
</dbReference>
<accession>A0AAD5WHL0</accession>
<dbReference type="GO" id="GO:0004742">
    <property type="term" value="F:dihydrolipoyllysine-residue acetyltransferase activity"/>
    <property type="evidence" value="ECO:0007669"/>
    <property type="project" value="TreeGrafter"/>
</dbReference>
<dbReference type="PROSITE" id="PS51826">
    <property type="entry name" value="PSBD"/>
    <property type="match status" value="1"/>
</dbReference>
<dbReference type="Gene3D" id="4.10.320.10">
    <property type="entry name" value="E3-binding domain"/>
    <property type="match status" value="1"/>
</dbReference>
<evidence type="ECO:0000256" key="2">
    <source>
        <dbReference type="SAM" id="MobiDB-lite"/>
    </source>
</evidence>
<dbReference type="PANTHER" id="PTHR23151">
    <property type="entry name" value="DIHYDROLIPOAMIDE ACETYL/SUCCINYL-TRANSFERASE-RELATED"/>
    <property type="match status" value="1"/>
</dbReference>
<dbReference type="InterPro" id="IPR023213">
    <property type="entry name" value="CAT-like_dom_sf"/>
</dbReference>
<dbReference type="SUPFAM" id="SSF47005">
    <property type="entry name" value="Peripheral subunit-binding domain of 2-oxo acid dehydrogenase complex"/>
    <property type="match status" value="1"/>
</dbReference>
<dbReference type="Gene3D" id="3.30.559.10">
    <property type="entry name" value="Chloramphenicol acetyltransferase-like domain"/>
    <property type="match status" value="1"/>
</dbReference>
<dbReference type="SUPFAM" id="SSF52777">
    <property type="entry name" value="CoA-dependent acyltransferases"/>
    <property type="match status" value="1"/>
</dbReference>
<reference evidence="4" key="1">
    <citation type="submission" date="2021-06" db="EMBL/GenBank/DDBJ databases">
        <title>Parelaphostrongylus tenuis whole genome reference sequence.</title>
        <authorList>
            <person name="Garwood T.J."/>
            <person name="Larsen P.A."/>
            <person name="Fountain-Jones N.M."/>
            <person name="Garbe J.R."/>
            <person name="Macchietto M.G."/>
            <person name="Kania S.A."/>
            <person name="Gerhold R.W."/>
            <person name="Richards J.E."/>
            <person name="Wolf T.M."/>
        </authorList>
    </citation>
    <scope>NUCLEOTIDE SEQUENCE</scope>
    <source>
        <strain evidence="4">MNPRO001-30</strain>
        <tissue evidence="4">Meninges</tissue>
    </source>
</reference>
<proteinExistence type="inferred from homology"/>
<feature type="compositionally biased region" description="Basic and acidic residues" evidence="2">
    <location>
        <begin position="1"/>
        <end position="11"/>
    </location>
</feature>
<dbReference type="EMBL" id="JAHQIW010006687">
    <property type="protein sequence ID" value="KAJ1369833.1"/>
    <property type="molecule type" value="Genomic_DNA"/>
</dbReference>
<dbReference type="InterPro" id="IPR045257">
    <property type="entry name" value="E2/Pdx1"/>
</dbReference>
<dbReference type="InterPro" id="IPR036625">
    <property type="entry name" value="E3-bd_dom_sf"/>
</dbReference>
<dbReference type="Pfam" id="PF00198">
    <property type="entry name" value="2-oxoacid_dh"/>
    <property type="match status" value="1"/>
</dbReference>